<dbReference type="InterPro" id="IPR000210">
    <property type="entry name" value="BTB/POZ_dom"/>
</dbReference>
<organism evidence="4 5">
    <name type="scientific">Oncorhynchus mykiss</name>
    <name type="common">Rainbow trout</name>
    <name type="synonym">Salmo gairdneri</name>
    <dbReference type="NCBI Taxonomy" id="8022"/>
    <lineage>
        <taxon>Eukaryota</taxon>
        <taxon>Metazoa</taxon>
        <taxon>Chordata</taxon>
        <taxon>Craniata</taxon>
        <taxon>Vertebrata</taxon>
        <taxon>Euteleostomi</taxon>
        <taxon>Actinopterygii</taxon>
        <taxon>Neopterygii</taxon>
        <taxon>Teleostei</taxon>
        <taxon>Protacanthopterygii</taxon>
        <taxon>Salmoniformes</taxon>
        <taxon>Salmonidae</taxon>
        <taxon>Salmoninae</taxon>
        <taxon>Oncorhynchus</taxon>
    </lineage>
</organism>
<dbReference type="PaxDb" id="8022-A0A060WG04"/>
<accession>A0A060WG04</accession>
<protein>
    <recommendedName>
        <fullName evidence="3">BTB domain-containing protein</fullName>
    </recommendedName>
</protein>
<dbReference type="PANTHER" id="PTHR45632:SF3">
    <property type="entry name" value="KELCH-LIKE PROTEIN 32"/>
    <property type="match status" value="1"/>
</dbReference>
<keyword evidence="1" id="KW-0880">Kelch repeat</keyword>
<dbReference type="PANTHER" id="PTHR45632">
    <property type="entry name" value="LD33804P"/>
    <property type="match status" value="1"/>
</dbReference>
<evidence type="ECO:0000313" key="4">
    <source>
        <dbReference type="EMBL" id="CDQ66082.1"/>
    </source>
</evidence>
<dbReference type="SMART" id="SM00612">
    <property type="entry name" value="Kelch"/>
    <property type="match status" value="6"/>
</dbReference>
<dbReference type="CDD" id="cd18240">
    <property type="entry name" value="BTB_POZ_KLHL10"/>
    <property type="match status" value="1"/>
</dbReference>
<dbReference type="Proteomes" id="UP000193380">
    <property type="component" value="Unassembled WGS sequence"/>
</dbReference>
<dbReference type="InterPro" id="IPR011705">
    <property type="entry name" value="BACK"/>
</dbReference>
<dbReference type="Pfam" id="PF01344">
    <property type="entry name" value="Kelch_1"/>
    <property type="match status" value="6"/>
</dbReference>
<dbReference type="Gene3D" id="2.120.10.80">
    <property type="entry name" value="Kelch-type beta propeller"/>
    <property type="match status" value="1"/>
</dbReference>
<name>A0A060WG04_ONCMY</name>
<dbReference type="SMART" id="SM00225">
    <property type="entry name" value="BTB"/>
    <property type="match status" value="1"/>
</dbReference>
<dbReference type="Gene3D" id="3.30.710.10">
    <property type="entry name" value="Potassium Channel Kv1.1, Chain A"/>
    <property type="match status" value="1"/>
</dbReference>
<dbReference type="AlphaFoldDB" id="A0A060WG04"/>
<evidence type="ECO:0000256" key="2">
    <source>
        <dbReference type="ARBA" id="ARBA00022737"/>
    </source>
</evidence>
<evidence type="ECO:0000313" key="5">
    <source>
        <dbReference type="Proteomes" id="UP000193380"/>
    </source>
</evidence>
<dbReference type="InterPro" id="IPR006652">
    <property type="entry name" value="Kelch_1"/>
</dbReference>
<reference evidence="4" key="2">
    <citation type="submission" date="2014-03" db="EMBL/GenBank/DDBJ databases">
        <authorList>
            <person name="Genoscope - CEA"/>
        </authorList>
    </citation>
    <scope>NUCLEOTIDE SEQUENCE</scope>
</reference>
<keyword evidence="2" id="KW-0677">Repeat</keyword>
<dbReference type="Pfam" id="PF07707">
    <property type="entry name" value="BACK"/>
    <property type="match status" value="1"/>
</dbReference>
<gene>
    <name evidence="4" type="ORF">GSONMT00074690001</name>
</gene>
<reference evidence="4" key="1">
    <citation type="journal article" date="2014" name="Nat. Commun.">
        <title>The rainbow trout genome provides novel insights into evolution after whole-genome duplication in vertebrates.</title>
        <authorList>
            <person name="Berthelot C."/>
            <person name="Brunet F."/>
            <person name="Chalopin D."/>
            <person name="Juanchich A."/>
            <person name="Bernard M."/>
            <person name="Noel B."/>
            <person name="Bento P."/>
            <person name="Da Silva C."/>
            <person name="Labadie K."/>
            <person name="Alberti A."/>
            <person name="Aury J.M."/>
            <person name="Louis A."/>
            <person name="Dehais P."/>
            <person name="Bardou P."/>
            <person name="Montfort J."/>
            <person name="Klopp C."/>
            <person name="Cabau C."/>
            <person name="Gaspin C."/>
            <person name="Thorgaard G.H."/>
            <person name="Boussaha M."/>
            <person name="Quillet E."/>
            <person name="Guyomard R."/>
            <person name="Galiana D."/>
            <person name="Bobe J."/>
            <person name="Volff J.N."/>
            <person name="Genet C."/>
            <person name="Wincker P."/>
            <person name="Jaillon O."/>
            <person name="Roest Crollius H."/>
            <person name="Guiguen Y."/>
        </authorList>
    </citation>
    <scope>NUCLEOTIDE SEQUENCE [LARGE SCALE GENOMIC DNA]</scope>
</reference>
<dbReference type="SUPFAM" id="SSF117281">
    <property type="entry name" value="Kelch motif"/>
    <property type="match status" value="1"/>
</dbReference>
<dbReference type="Gene3D" id="1.25.40.420">
    <property type="match status" value="1"/>
</dbReference>
<dbReference type="InterPro" id="IPR017096">
    <property type="entry name" value="BTB-kelch_protein"/>
</dbReference>
<dbReference type="EMBL" id="FR904529">
    <property type="protein sequence ID" value="CDQ66082.1"/>
    <property type="molecule type" value="Genomic_DNA"/>
</dbReference>
<dbReference type="FunFam" id="1.25.40.420:FF:000001">
    <property type="entry name" value="Kelch-like family member 12"/>
    <property type="match status" value="1"/>
</dbReference>
<dbReference type="Pfam" id="PF00651">
    <property type="entry name" value="BTB"/>
    <property type="match status" value="1"/>
</dbReference>
<proteinExistence type="predicted"/>
<dbReference type="InterPro" id="IPR011333">
    <property type="entry name" value="SKP1/BTB/POZ_sf"/>
</dbReference>
<sequence>MFLSRSGRNAIVIYQCMDVLELNKNGKQSSLSITSNISQTKKSAEDRQESRTLTKFQKEKTTGAMACNIFNELRLEEKLCDVVIKVEGVEFSAHKTILCGCSSYFRALFTSGWNSCEKRMYTIPGVSPEIMRMLIEYAYTRTVPVTADNVELLLEAADQFSILGIVQACCHFLETQLCLENCIGICKFADFYSCPELQRRALFFILHHFEEIVCCSQEFLELSLAQLLDLIKKDNLNVRQENTVFEAILRWIAHTPASRRHWISVLLPKVRMALMNADYFINHVRNNSLVKGSDECKPIILNALKAIYELNMHGPSISSNPLRRPRLPYAILLAIGGWSGGNPTNVIEAYDTRADRWATIAQEESPRAYHGAAYLNGFVYCLGGFDSVEYFNSVRKFNPITCTWHQVAPMHSRRCYVSVTVLDGCIYAIGGFDGYGRLTSVERYEPETNQWTLVAPMHEKRSDASATTLHGKVYVCGGFNGTECLFNAESYCPKTNQWTPIAPMSRRRSGVGVIAYKEHLYAVGGFDGANRLKTAAVYNPLDNTWRALPTMFNPRSNFGIAVVDDLLFVVGGFNGFNTTYNVECYDGKTDEWYDAHDMPTFRSALGCCVVPGLPNVAQYAAPRDSPMLLADEWNTPSSKTRLASNL</sequence>
<feature type="domain" description="BTB" evidence="3">
    <location>
        <begin position="80"/>
        <end position="147"/>
    </location>
</feature>
<dbReference type="SUPFAM" id="SSF54695">
    <property type="entry name" value="POZ domain"/>
    <property type="match status" value="1"/>
</dbReference>
<dbReference type="PROSITE" id="PS50097">
    <property type="entry name" value="BTB"/>
    <property type="match status" value="1"/>
</dbReference>
<dbReference type="PIRSF" id="PIRSF037037">
    <property type="entry name" value="Kelch-like_protein_gigaxonin"/>
    <property type="match status" value="1"/>
</dbReference>
<dbReference type="SMART" id="SM00875">
    <property type="entry name" value="BACK"/>
    <property type="match status" value="1"/>
</dbReference>
<dbReference type="CDD" id="cd18450">
    <property type="entry name" value="BACK_KLHL10"/>
    <property type="match status" value="1"/>
</dbReference>
<dbReference type="STRING" id="8022.A0A060WG04"/>
<evidence type="ECO:0000259" key="3">
    <source>
        <dbReference type="PROSITE" id="PS50097"/>
    </source>
</evidence>
<dbReference type="PRINTS" id="PR00501">
    <property type="entry name" value="KELCHREPEAT"/>
</dbReference>
<dbReference type="InterPro" id="IPR030608">
    <property type="entry name" value="KLHL10_BTB/POZ"/>
</dbReference>
<dbReference type="InterPro" id="IPR015915">
    <property type="entry name" value="Kelch-typ_b-propeller"/>
</dbReference>
<evidence type="ECO:0000256" key="1">
    <source>
        <dbReference type="ARBA" id="ARBA00022441"/>
    </source>
</evidence>